<gene>
    <name evidence="2" type="ORF">CK500_12005</name>
</gene>
<evidence type="ECO:0000313" key="2">
    <source>
        <dbReference type="EMBL" id="PAU82850.1"/>
    </source>
</evidence>
<proteinExistence type="predicted"/>
<dbReference type="OrthoDB" id="269319at2157"/>
<feature type="region of interest" description="Disordered" evidence="1">
    <location>
        <begin position="211"/>
        <end position="242"/>
    </location>
</feature>
<dbReference type="EMBL" id="NSKC01000008">
    <property type="protein sequence ID" value="PAU82850.1"/>
    <property type="molecule type" value="Genomic_DNA"/>
</dbReference>
<sequence>MKRREFILGTGAVSLGGSALIGTGAFSRVASQREVGVEVVGDPEAYLGFDACRGDDGDPTPNSEFVGLDARGRIAIDMGPSGAGGTGVNGDAITSFDGVFQISNQGKTRTCVDLEYDPVDMPESGGGLDAGDPSVVFYQAGARDEGSSALDDALVFDPASADPDDPKSAVSLPVGESVCVGIQTRTFGIDGTNDTSLLDGDRLRIVADTDGQCAVDGGDGGGGGDGDGTDDGEDDGGAPPDISFVAFGNESEPGLDDVEAAERKGADADGSAGGPVSVAFDAAVPLDEVVLFTGGGPGVPPGDQRFLVATDVPASGVITTRDAATAPDDWIVPAKEVLRSETPREPSDPCPDHELASVKFEWDEADERFAGE</sequence>
<reference evidence="2 3" key="1">
    <citation type="submission" date="2017-08" db="EMBL/GenBank/DDBJ databases">
        <title>The strain WRN001 was isolated from Binhai saline alkaline soil, Tianjin, China.</title>
        <authorList>
            <person name="Liu D."/>
            <person name="Zhang G."/>
        </authorList>
    </citation>
    <scope>NUCLEOTIDE SEQUENCE [LARGE SCALE GENOMIC DNA]</scope>
    <source>
        <strain evidence="2 3">WN019</strain>
    </source>
</reference>
<organism evidence="2 3">
    <name type="scientific">Halorubrum salipaludis</name>
    <dbReference type="NCBI Taxonomy" id="2032630"/>
    <lineage>
        <taxon>Archaea</taxon>
        <taxon>Methanobacteriati</taxon>
        <taxon>Methanobacteriota</taxon>
        <taxon>Stenosarchaea group</taxon>
        <taxon>Halobacteria</taxon>
        <taxon>Halobacteriales</taxon>
        <taxon>Haloferacaceae</taxon>
        <taxon>Halorubrum</taxon>
    </lineage>
</organism>
<dbReference type="Proteomes" id="UP000218083">
    <property type="component" value="Unassembled WGS sequence"/>
</dbReference>
<evidence type="ECO:0000313" key="3">
    <source>
        <dbReference type="Proteomes" id="UP000218083"/>
    </source>
</evidence>
<feature type="compositionally biased region" description="Acidic residues" evidence="1">
    <location>
        <begin position="227"/>
        <end position="236"/>
    </location>
</feature>
<comment type="caution">
    <text evidence="2">The sequence shown here is derived from an EMBL/GenBank/DDBJ whole genome shotgun (WGS) entry which is preliminary data.</text>
</comment>
<accession>A0A2A2FDD2</accession>
<keyword evidence="3" id="KW-1185">Reference proteome</keyword>
<name>A0A2A2FDD2_9EURY</name>
<evidence type="ECO:0000256" key="1">
    <source>
        <dbReference type="SAM" id="MobiDB-lite"/>
    </source>
</evidence>
<feature type="compositionally biased region" description="Gly residues" evidence="1">
    <location>
        <begin position="217"/>
        <end position="226"/>
    </location>
</feature>
<dbReference type="AlphaFoldDB" id="A0A2A2FDD2"/>
<dbReference type="RefSeq" id="WP_095637463.1">
    <property type="nucleotide sequence ID" value="NZ_NSKC01000008.1"/>
</dbReference>
<protein>
    <submittedName>
        <fullName evidence="2">Uncharacterized protein</fullName>
    </submittedName>
</protein>